<protein>
    <submittedName>
        <fullName evidence="2">Rrf2 family transcriptional regulator</fullName>
    </submittedName>
</protein>
<dbReference type="NCBIfam" id="TIGR00738">
    <property type="entry name" value="rrf2_super"/>
    <property type="match status" value="1"/>
</dbReference>
<dbReference type="EMBL" id="SOIP01000013">
    <property type="protein sequence ID" value="TET83536.1"/>
    <property type="molecule type" value="Genomic_DNA"/>
</dbReference>
<dbReference type="PANTHER" id="PTHR33221:SF5">
    <property type="entry name" value="HTH-TYPE TRANSCRIPTIONAL REGULATOR ISCR"/>
    <property type="match status" value="1"/>
</dbReference>
<dbReference type="Pfam" id="PF02082">
    <property type="entry name" value="Rrf2"/>
    <property type="match status" value="1"/>
</dbReference>
<dbReference type="SUPFAM" id="SSF46785">
    <property type="entry name" value="Winged helix' DNA-binding domain"/>
    <property type="match status" value="1"/>
</dbReference>
<evidence type="ECO:0000313" key="2">
    <source>
        <dbReference type="EMBL" id="TET83536.1"/>
    </source>
</evidence>
<evidence type="ECO:0000313" key="3">
    <source>
        <dbReference type="Proteomes" id="UP000315534"/>
    </source>
</evidence>
<proteinExistence type="predicted"/>
<gene>
    <name evidence="2" type="ORF">E3J38_00295</name>
</gene>
<accession>A0A523XW85</accession>
<dbReference type="GO" id="GO:0003677">
    <property type="term" value="F:DNA binding"/>
    <property type="evidence" value="ECO:0007669"/>
    <property type="project" value="UniProtKB-KW"/>
</dbReference>
<reference evidence="2 3" key="1">
    <citation type="submission" date="2019-03" db="EMBL/GenBank/DDBJ databases">
        <title>Metabolic potential of uncultured bacteria and archaea associated with petroleum seepage in deep-sea sediments.</title>
        <authorList>
            <person name="Dong X."/>
            <person name="Hubert C."/>
        </authorList>
    </citation>
    <scope>NUCLEOTIDE SEQUENCE [LARGE SCALE GENOMIC DNA]</scope>
    <source>
        <strain evidence="2">E29_bin36</strain>
    </source>
</reference>
<dbReference type="GO" id="GO:0005829">
    <property type="term" value="C:cytosol"/>
    <property type="evidence" value="ECO:0007669"/>
    <property type="project" value="TreeGrafter"/>
</dbReference>
<name>A0A523XW85_UNCT6</name>
<dbReference type="InterPro" id="IPR030489">
    <property type="entry name" value="TR_Rrf2-type_CS"/>
</dbReference>
<evidence type="ECO:0000256" key="1">
    <source>
        <dbReference type="ARBA" id="ARBA00023125"/>
    </source>
</evidence>
<dbReference type="InterPro" id="IPR000944">
    <property type="entry name" value="Tscrpt_reg_Rrf2"/>
</dbReference>
<keyword evidence="1" id="KW-0238">DNA-binding</keyword>
<dbReference type="PROSITE" id="PS01332">
    <property type="entry name" value="HTH_RRF2_1"/>
    <property type="match status" value="1"/>
</dbReference>
<dbReference type="InterPro" id="IPR036388">
    <property type="entry name" value="WH-like_DNA-bd_sf"/>
</dbReference>
<sequence length="147" mass="16120">MKLSTKGRYAVRAMGDVAMHYGEAPVILREVAERQGISVHYLENIFMRLAAAGLVRSIRGAQGGFTLAKPPSEIRLSQIVKALEGPIAPVQCVESPTTCERASSCATRDIWVEMGAAMSKVLESVSLQDLAEQQRKKEQPEAPIYYI</sequence>
<dbReference type="AlphaFoldDB" id="A0A523XW85"/>
<dbReference type="Gene3D" id="1.10.10.10">
    <property type="entry name" value="Winged helix-like DNA-binding domain superfamily/Winged helix DNA-binding domain"/>
    <property type="match status" value="1"/>
</dbReference>
<dbReference type="PANTHER" id="PTHR33221">
    <property type="entry name" value="WINGED HELIX-TURN-HELIX TRANSCRIPTIONAL REGULATOR, RRF2 FAMILY"/>
    <property type="match status" value="1"/>
</dbReference>
<dbReference type="PROSITE" id="PS51197">
    <property type="entry name" value="HTH_RRF2_2"/>
    <property type="match status" value="1"/>
</dbReference>
<organism evidence="2 3">
    <name type="scientific">candidate division TA06 bacterium</name>
    <dbReference type="NCBI Taxonomy" id="2250710"/>
    <lineage>
        <taxon>Bacteria</taxon>
        <taxon>Bacteria division TA06</taxon>
    </lineage>
</organism>
<dbReference type="Proteomes" id="UP000315534">
    <property type="component" value="Unassembled WGS sequence"/>
</dbReference>
<dbReference type="InterPro" id="IPR036390">
    <property type="entry name" value="WH_DNA-bd_sf"/>
</dbReference>
<comment type="caution">
    <text evidence="2">The sequence shown here is derived from an EMBL/GenBank/DDBJ whole genome shotgun (WGS) entry which is preliminary data.</text>
</comment>
<dbReference type="GO" id="GO:0003700">
    <property type="term" value="F:DNA-binding transcription factor activity"/>
    <property type="evidence" value="ECO:0007669"/>
    <property type="project" value="TreeGrafter"/>
</dbReference>